<proteinExistence type="predicted"/>
<sequence length="357" mass="41128">MLLKESPKIVKANARELSYSGRIDFTDPLAPIFIFPASSVTMIFKGSKLKALVKNRQSNYSTYIGYVLDGVEEKVILPSNKEVQKITLAENLNSDKQHEIVFFKRQDARCEFTFYGFIVDTESKISMPRKKYRKCMEFYGESAACGKSLEDIHCTNAVDLSNSYKYSNAWNSYAMMTARNLKAEVNIIAQEGIALLDNTGYFNAPQSIGMESIYDKLHFDFNTGEIVNWDFNRYIPQVVVIDIGQNDSIPENYMKEDLDSYKSINWRNHYKEFVLNIRRRYKNAFIVLTTTIIKHDSSWDRAIGLVCEEINDKKIVHFLYSCNGFGGDFHNSKWCAEEMSLELSLFLKGLGAEIWEK</sequence>
<organism evidence="2 3">
    <name type="scientific">Clostridium neuense</name>
    <dbReference type="NCBI Taxonomy" id="1728934"/>
    <lineage>
        <taxon>Bacteria</taxon>
        <taxon>Bacillati</taxon>
        <taxon>Bacillota</taxon>
        <taxon>Clostridia</taxon>
        <taxon>Eubacteriales</taxon>
        <taxon>Clostridiaceae</taxon>
        <taxon>Clostridium</taxon>
    </lineage>
</organism>
<accession>A0ABW8TFR8</accession>
<dbReference type="InterPro" id="IPR052762">
    <property type="entry name" value="PCW_deacetylase/CE"/>
</dbReference>
<keyword evidence="3" id="KW-1185">Reference proteome</keyword>
<dbReference type="Pfam" id="PF17996">
    <property type="entry name" value="CE2_N"/>
    <property type="match status" value="1"/>
</dbReference>
<dbReference type="Proteomes" id="UP001623592">
    <property type="component" value="Unassembled WGS sequence"/>
</dbReference>
<evidence type="ECO:0000313" key="2">
    <source>
        <dbReference type="EMBL" id="MFL0251359.1"/>
    </source>
</evidence>
<gene>
    <name evidence="2" type="ORF">ACJDT4_13115</name>
</gene>
<dbReference type="Gene3D" id="2.60.120.260">
    <property type="entry name" value="Galactose-binding domain-like"/>
    <property type="match status" value="1"/>
</dbReference>
<dbReference type="InterPro" id="IPR036514">
    <property type="entry name" value="SGNH_hydro_sf"/>
</dbReference>
<evidence type="ECO:0000313" key="3">
    <source>
        <dbReference type="Proteomes" id="UP001623592"/>
    </source>
</evidence>
<reference evidence="2 3" key="1">
    <citation type="submission" date="2024-11" db="EMBL/GenBank/DDBJ databases">
        <authorList>
            <person name="Heng Y.C."/>
            <person name="Lim A.C.H."/>
            <person name="Lee J.K.Y."/>
            <person name="Kittelmann S."/>
        </authorList>
    </citation>
    <scope>NUCLEOTIDE SEQUENCE [LARGE SCALE GENOMIC DNA]</scope>
    <source>
        <strain evidence="2 3">WILCCON 0114</strain>
    </source>
</reference>
<comment type="caution">
    <text evidence="2">The sequence shown here is derived from an EMBL/GenBank/DDBJ whole genome shotgun (WGS) entry which is preliminary data.</text>
</comment>
<dbReference type="RefSeq" id="WP_406788019.1">
    <property type="nucleotide sequence ID" value="NZ_JBJIAA010000010.1"/>
</dbReference>
<protein>
    <submittedName>
        <fullName evidence="2">Electron transporter RnfD</fullName>
    </submittedName>
</protein>
<dbReference type="InterPro" id="IPR040794">
    <property type="entry name" value="CE2_N"/>
</dbReference>
<dbReference type="PANTHER" id="PTHR37834">
    <property type="entry name" value="GDSL-LIKE LIPASE/ACYLHYDROLASE DOMAIN PROTEIN (AFU_ORTHOLOGUE AFUA_2G00620)"/>
    <property type="match status" value="1"/>
</dbReference>
<name>A0ABW8TFR8_9CLOT</name>
<evidence type="ECO:0000259" key="1">
    <source>
        <dbReference type="Pfam" id="PF17996"/>
    </source>
</evidence>
<dbReference type="EMBL" id="JBJIAA010000010">
    <property type="protein sequence ID" value="MFL0251359.1"/>
    <property type="molecule type" value="Genomic_DNA"/>
</dbReference>
<dbReference type="Gene3D" id="3.40.50.1110">
    <property type="entry name" value="SGNH hydrolase"/>
    <property type="match status" value="1"/>
</dbReference>
<feature type="domain" description="Carbohydrate esterase 2 N-terminal" evidence="1">
    <location>
        <begin position="19"/>
        <end position="125"/>
    </location>
</feature>
<dbReference type="SUPFAM" id="SSF52266">
    <property type="entry name" value="SGNH hydrolase"/>
    <property type="match status" value="1"/>
</dbReference>
<dbReference type="PANTHER" id="PTHR37834:SF2">
    <property type="entry name" value="ESTERASE, SGNH HYDROLASE-TYPE"/>
    <property type="match status" value="1"/>
</dbReference>